<proteinExistence type="inferred from homology"/>
<feature type="compositionally biased region" description="Acidic residues" evidence="11">
    <location>
        <begin position="545"/>
        <end position="556"/>
    </location>
</feature>
<comment type="similarity">
    <text evidence="2 10">Belongs to the calreticulin family.</text>
</comment>
<organism evidence="12 13">
    <name type="scientific">Strigamia maritima</name>
    <name type="common">European centipede</name>
    <name type="synonym">Geophilus maritimus</name>
    <dbReference type="NCBI Taxonomy" id="126957"/>
    <lineage>
        <taxon>Eukaryota</taxon>
        <taxon>Metazoa</taxon>
        <taxon>Ecdysozoa</taxon>
        <taxon>Arthropoda</taxon>
        <taxon>Myriapoda</taxon>
        <taxon>Chilopoda</taxon>
        <taxon>Pleurostigmophora</taxon>
        <taxon>Geophilomorpha</taxon>
        <taxon>Linotaeniidae</taxon>
        <taxon>Strigamia</taxon>
    </lineage>
</organism>
<feature type="region of interest" description="Disordered" evidence="11">
    <location>
        <begin position="512"/>
        <end position="600"/>
    </location>
</feature>
<evidence type="ECO:0000256" key="11">
    <source>
        <dbReference type="SAM" id="MobiDB-lite"/>
    </source>
</evidence>
<dbReference type="PROSITE" id="PS00804">
    <property type="entry name" value="CALRETICULIN_2"/>
    <property type="match status" value="1"/>
</dbReference>
<keyword evidence="10" id="KW-0732">Signal</keyword>
<evidence type="ECO:0000313" key="13">
    <source>
        <dbReference type="Proteomes" id="UP000014500"/>
    </source>
</evidence>
<name>T1IU60_STRMM</name>
<keyword evidence="13" id="KW-1185">Reference proteome</keyword>
<dbReference type="Gene3D" id="2.10.250.10">
    <property type="entry name" value="Calreticulin/calnexin, P domain"/>
    <property type="match status" value="1"/>
</dbReference>
<dbReference type="GO" id="GO:0005509">
    <property type="term" value="F:calcium ion binding"/>
    <property type="evidence" value="ECO:0007669"/>
    <property type="project" value="InterPro"/>
</dbReference>
<keyword evidence="9" id="KW-1015">Disulfide bond</keyword>
<feature type="compositionally biased region" description="Basic residues" evidence="11">
    <location>
        <begin position="591"/>
        <end position="600"/>
    </location>
</feature>
<dbReference type="Proteomes" id="UP000014500">
    <property type="component" value="Unassembled WGS sequence"/>
</dbReference>
<dbReference type="GO" id="GO:0005789">
    <property type="term" value="C:endoplasmic reticulum membrane"/>
    <property type="evidence" value="ECO:0007669"/>
    <property type="project" value="UniProtKB-SubCell"/>
</dbReference>
<reference evidence="13" key="1">
    <citation type="submission" date="2011-05" db="EMBL/GenBank/DDBJ databases">
        <authorList>
            <person name="Richards S.R."/>
            <person name="Qu J."/>
            <person name="Jiang H."/>
            <person name="Jhangiani S.N."/>
            <person name="Agravi P."/>
            <person name="Goodspeed R."/>
            <person name="Gross S."/>
            <person name="Mandapat C."/>
            <person name="Jackson L."/>
            <person name="Mathew T."/>
            <person name="Pu L."/>
            <person name="Thornton R."/>
            <person name="Saada N."/>
            <person name="Wilczek-Boney K.B."/>
            <person name="Lee S."/>
            <person name="Kovar C."/>
            <person name="Wu Y."/>
            <person name="Scherer S.E."/>
            <person name="Worley K.C."/>
            <person name="Muzny D.M."/>
            <person name="Gibbs R."/>
        </authorList>
    </citation>
    <scope>NUCLEOTIDE SEQUENCE</scope>
    <source>
        <strain evidence="13">Brora</strain>
    </source>
</reference>
<dbReference type="InterPro" id="IPR001580">
    <property type="entry name" value="Calret/calnex"/>
</dbReference>
<keyword evidence="5 10" id="KW-1133">Transmembrane helix</keyword>
<evidence type="ECO:0000256" key="1">
    <source>
        <dbReference type="ARBA" id="ARBA00004115"/>
    </source>
</evidence>
<evidence type="ECO:0000256" key="9">
    <source>
        <dbReference type="PIRSR" id="PIRSR601580-3"/>
    </source>
</evidence>
<dbReference type="Pfam" id="PF00262">
    <property type="entry name" value="Calreticulin"/>
    <property type="match status" value="1"/>
</dbReference>
<dbReference type="PANTHER" id="PTHR11073:SF1">
    <property type="entry name" value="CALNEXIN 14D-RELATED"/>
    <property type="match status" value="1"/>
</dbReference>
<keyword evidence="4 10" id="KW-0256">Endoplasmic reticulum</keyword>
<dbReference type="EnsemblMetazoa" id="SMAR004678-RA">
    <property type="protein sequence ID" value="SMAR004678-PA"/>
    <property type="gene ID" value="SMAR004678"/>
</dbReference>
<dbReference type="InterPro" id="IPR009033">
    <property type="entry name" value="Calreticulin/calnexin_P_dom_sf"/>
</dbReference>
<dbReference type="AlphaFoldDB" id="T1IU60"/>
<sequence length="600" mass="68690">MKKLKVWLLLVCLVLKCMADDESAEDISVDDVDIESDGEEMEDSVIMEEINYETPNPSGFYYFYESFDDKTYFKKRWVISSARKEDTDADIAKYDGKWNLEQAKENALKGDFGLVLKSKAKHHAIAVSLERTFKFEKKPLIVQYEVQFQDGQECGGGYLKLLSAEKNMKLAEFHDKTPYTIMFGPDKCGNDHKIHFIFRHKNPINGTITEKHGKASDAKLEEYFKDKKSHLYTLIVKSDNTFEIFVDQVSVNKGNMLEDVLPPVNPPKEIDDPYDRRPDDWDEREKIPDPNARKPEDWDEEAPRQLPDPTSVKPEDWMDDEPEMIPDPNAEKPSDWDEEMDGEWEAPLISNPKCEKAGCGPWKPAMLDNPNYKGKWRAQLIANPNYKGKWKPRKIPNADYFEDDNPFRMTAIDAVGLELWSMSGNILFDNVIISHDKSVVDALASQTWELKRKKADRESEGLFKRIIIYTNARPWLWAVYVVVIGLPIVLIFAFCCGSSETEKIRRAAAARAKKTDAATPDSEPETSNPVITTEPVAQETTPTIEEPEEKETETETEDKNVENIDKEEKEGSEEDAELSGSHDGSGDVGRSPRRRKPRRE</sequence>
<dbReference type="SUPFAM" id="SSF63887">
    <property type="entry name" value="P-domain of calnexin/calreticulin"/>
    <property type="match status" value="1"/>
</dbReference>
<dbReference type="HOGENOM" id="CLU_018224_2_0_1"/>
<feature type="disulfide bond" evidence="9">
    <location>
        <begin position="154"/>
        <end position="188"/>
    </location>
</feature>
<dbReference type="InterPro" id="IPR013320">
    <property type="entry name" value="ConA-like_dom_sf"/>
</dbReference>
<dbReference type="Gene3D" id="2.60.120.200">
    <property type="match status" value="1"/>
</dbReference>
<protein>
    <recommendedName>
        <fullName evidence="14">Calnexin</fullName>
    </recommendedName>
</protein>
<evidence type="ECO:0000256" key="4">
    <source>
        <dbReference type="ARBA" id="ARBA00022824"/>
    </source>
</evidence>
<evidence type="ECO:0000256" key="3">
    <source>
        <dbReference type="ARBA" id="ARBA00022692"/>
    </source>
</evidence>
<evidence type="ECO:0000256" key="2">
    <source>
        <dbReference type="ARBA" id="ARBA00010983"/>
    </source>
</evidence>
<evidence type="ECO:0000256" key="5">
    <source>
        <dbReference type="ARBA" id="ARBA00022989"/>
    </source>
</evidence>
<keyword evidence="3 10" id="KW-0812">Transmembrane</keyword>
<dbReference type="OMA" id="SGCGKWE"/>
<dbReference type="GO" id="GO:0051082">
    <property type="term" value="F:unfolded protein binding"/>
    <property type="evidence" value="ECO:0007669"/>
    <property type="project" value="InterPro"/>
</dbReference>
<dbReference type="EMBL" id="JH431520">
    <property type="status" value="NOT_ANNOTATED_CDS"/>
    <property type="molecule type" value="Genomic_DNA"/>
</dbReference>
<reference evidence="12" key="2">
    <citation type="submission" date="2015-02" db="UniProtKB">
        <authorList>
            <consortium name="EnsemblMetazoa"/>
        </authorList>
    </citation>
    <scope>IDENTIFICATION</scope>
</reference>
<dbReference type="eggNOG" id="KOG0675">
    <property type="taxonomic scope" value="Eukaryota"/>
</dbReference>
<keyword evidence="6 10" id="KW-0472">Membrane</keyword>
<evidence type="ECO:0000256" key="10">
    <source>
        <dbReference type="RuleBase" id="RU362126"/>
    </source>
</evidence>
<evidence type="ECO:0008006" key="14">
    <source>
        <dbReference type="Google" id="ProtNLM"/>
    </source>
</evidence>
<feature type="transmembrane region" description="Helical" evidence="10">
    <location>
        <begin position="475"/>
        <end position="496"/>
    </location>
</feature>
<dbReference type="InterPro" id="IPR018124">
    <property type="entry name" value="Calret/calnex_CS"/>
</dbReference>
<evidence type="ECO:0000256" key="7">
    <source>
        <dbReference type="ARBA" id="ARBA00023186"/>
    </source>
</evidence>
<feature type="region of interest" description="Disordered" evidence="11">
    <location>
        <begin position="257"/>
        <end position="338"/>
    </location>
</feature>
<evidence type="ECO:0000256" key="6">
    <source>
        <dbReference type="ARBA" id="ARBA00023136"/>
    </source>
</evidence>
<dbReference type="GO" id="GO:0006457">
    <property type="term" value="P:protein folding"/>
    <property type="evidence" value="ECO:0007669"/>
    <property type="project" value="InterPro"/>
</dbReference>
<dbReference type="FunFam" id="2.10.250.10:FF:000001">
    <property type="entry name" value="Calnexin homolog"/>
    <property type="match status" value="1"/>
</dbReference>
<accession>T1IU60</accession>
<comment type="subcellular location">
    <subcellularLocation>
        <location evidence="1">Endoplasmic reticulum membrane</location>
        <topology evidence="1">Single-pass type I membrane protein</topology>
    </subcellularLocation>
</comment>
<feature type="compositionally biased region" description="Basic and acidic residues" evidence="11">
    <location>
        <begin position="268"/>
        <end position="296"/>
    </location>
</feature>
<dbReference type="FunFam" id="2.60.120.200:FF:000011">
    <property type="entry name" value="Probable calnexin"/>
    <property type="match status" value="1"/>
</dbReference>
<dbReference type="GO" id="GO:0036503">
    <property type="term" value="P:ERAD pathway"/>
    <property type="evidence" value="ECO:0007669"/>
    <property type="project" value="TreeGrafter"/>
</dbReference>
<comment type="function">
    <text evidence="8">Calcium-binding protein that interacts with newly synthesized monoglucosylated glycoproteins in the endoplasmic reticulum. It may act in assisting protein assembly and/or in the retention within the ER of unassembled protein subunits. It seems to play a major role in the quality control apparatus of the ER by the retention of incorrectly folded proteins. Required for embryogenesis and larval development under heat and ER stress conditions. May be important for germ cell development. Involved in neuronal necrotic cell death.</text>
</comment>
<feature type="chain" id="PRO_5004589935" description="Calnexin" evidence="10">
    <location>
        <begin position="20"/>
        <end position="600"/>
    </location>
</feature>
<evidence type="ECO:0000313" key="12">
    <source>
        <dbReference type="EnsemblMetazoa" id="SMAR004678-PA"/>
    </source>
</evidence>
<feature type="signal peptide" evidence="10">
    <location>
        <begin position="1"/>
        <end position="19"/>
    </location>
</feature>
<evidence type="ECO:0000256" key="8">
    <source>
        <dbReference type="ARBA" id="ARBA00053392"/>
    </source>
</evidence>
<dbReference type="STRING" id="126957.T1IU60"/>
<dbReference type="SUPFAM" id="SSF49899">
    <property type="entry name" value="Concanavalin A-like lectins/glucanases"/>
    <property type="match status" value="1"/>
</dbReference>
<feature type="compositionally biased region" description="Basic and acidic residues" evidence="11">
    <location>
        <begin position="557"/>
        <end position="569"/>
    </location>
</feature>
<keyword evidence="7 10" id="KW-0143">Chaperone</keyword>
<dbReference type="PhylomeDB" id="T1IU60"/>
<dbReference type="PRINTS" id="PR00626">
    <property type="entry name" value="CALRETICULIN"/>
</dbReference>
<dbReference type="PANTHER" id="PTHR11073">
    <property type="entry name" value="CALRETICULIN AND CALNEXIN"/>
    <property type="match status" value="1"/>
</dbReference>